<sequence length="177" mass="20542">MDEDDRANRVKTCYDRLISRGHTPSTLLPLFKRALTNARKFLTTSTEDEERMARKRAKQEEAKRQLYLHVEYHPQGPKSSEVQKLFNNTFLNPPGKKPFNQIGRYGELPIDKLIAVETHHEHQWPPHLPSQHPIVQSKSERSSSQPGTLKTQQVYCYMVMVPWTPVFSYDHLFGAAD</sequence>
<evidence type="ECO:0000256" key="1">
    <source>
        <dbReference type="SAM" id="MobiDB-lite"/>
    </source>
</evidence>
<evidence type="ECO:0000313" key="3">
    <source>
        <dbReference type="Proteomes" id="UP000266841"/>
    </source>
</evidence>
<dbReference type="OrthoDB" id="6780468at2759"/>
<dbReference type="EMBL" id="AGNL01047793">
    <property type="protein sequence ID" value="EJK46376.1"/>
    <property type="molecule type" value="Genomic_DNA"/>
</dbReference>
<dbReference type="AlphaFoldDB" id="K0RBB1"/>
<gene>
    <name evidence="2" type="ORF">THAOC_34955</name>
</gene>
<comment type="caution">
    <text evidence="2">The sequence shown here is derived from an EMBL/GenBank/DDBJ whole genome shotgun (WGS) entry which is preliminary data.</text>
</comment>
<dbReference type="Proteomes" id="UP000266841">
    <property type="component" value="Unassembled WGS sequence"/>
</dbReference>
<keyword evidence="3" id="KW-1185">Reference proteome</keyword>
<organism evidence="2 3">
    <name type="scientific">Thalassiosira oceanica</name>
    <name type="common">Marine diatom</name>
    <dbReference type="NCBI Taxonomy" id="159749"/>
    <lineage>
        <taxon>Eukaryota</taxon>
        <taxon>Sar</taxon>
        <taxon>Stramenopiles</taxon>
        <taxon>Ochrophyta</taxon>
        <taxon>Bacillariophyta</taxon>
        <taxon>Coscinodiscophyceae</taxon>
        <taxon>Thalassiosirophycidae</taxon>
        <taxon>Thalassiosirales</taxon>
        <taxon>Thalassiosiraceae</taxon>
        <taxon>Thalassiosira</taxon>
    </lineage>
</organism>
<accession>K0RBB1</accession>
<feature type="compositionally biased region" description="Polar residues" evidence="1">
    <location>
        <begin position="133"/>
        <end position="147"/>
    </location>
</feature>
<name>K0RBB1_THAOC</name>
<reference evidence="2 3" key="1">
    <citation type="journal article" date="2012" name="Genome Biol.">
        <title>Genome and low-iron response of an oceanic diatom adapted to chronic iron limitation.</title>
        <authorList>
            <person name="Lommer M."/>
            <person name="Specht M."/>
            <person name="Roy A.S."/>
            <person name="Kraemer L."/>
            <person name="Andreson R."/>
            <person name="Gutowska M.A."/>
            <person name="Wolf J."/>
            <person name="Bergner S.V."/>
            <person name="Schilhabel M.B."/>
            <person name="Klostermeier U.C."/>
            <person name="Beiko R.G."/>
            <person name="Rosenstiel P."/>
            <person name="Hippler M."/>
            <person name="Laroche J."/>
        </authorList>
    </citation>
    <scope>NUCLEOTIDE SEQUENCE [LARGE SCALE GENOMIC DNA]</scope>
    <source>
        <strain evidence="2 3">CCMP1005</strain>
    </source>
</reference>
<evidence type="ECO:0000313" key="2">
    <source>
        <dbReference type="EMBL" id="EJK46376.1"/>
    </source>
</evidence>
<protein>
    <submittedName>
        <fullName evidence="2">Uncharacterized protein</fullName>
    </submittedName>
</protein>
<proteinExistence type="predicted"/>
<feature type="region of interest" description="Disordered" evidence="1">
    <location>
        <begin position="120"/>
        <end position="147"/>
    </location>
</feature>